<gene>
    <name evidence="1" type="ORF">P170DRAFT_469430</name>
</gene>
<evidence type="ECO:0008006" key="3">
    <source>
        <dbReference type="Google" id="ProtNLM"/>
    </source>
</evidence>
<dbReference type="OrthoDB" id="4509573at2759"/>
<dbReference type="InterPro" id="IPR032675">
    <property type="entry name" value="LRR_dom_sf"/>
</dbReference>
<dbReference type="AlphaFoldDB" id="A0A2I2GM36"/>
<dbReference type="GeneID" id="36560329"/>
<evidence type="ECO:0000313" key="1">
    <source>
        <dbReference type="EMBL" id="PLB53951.1"/>
    </source>
</evidence>
<accession>A0A2I2GM36</accession>
<keyword evidence="2" id="KW-1185">Reference proteome</keyword>
<dbReference type="Proteomes" id="UP000234275">
    <property type="component" value="Unassembled WGS sequence"/>
</dbReference>
<protein>
    <recommendedName>
        <fullName evidence="3">F-box domain-containing protein</fullName>
    </recommendedName>
</protein>
<name>A0A2I2GM36_9EURO</name>
<organism evidence="1 2">
    <name type="scientific">Aspergillus steynii IBT 23096</name>
    <dbReference type="NCBI Taxonomy" id="1392250"/>
    <lineage>
        <taxon>Eukaryota</taxon>
        <taxon>Fungi</taxon>
        <taxon>Dikarya</taxon>
        <taxon>Ascomycota</taxon>
        <taxon>Pezizomycotina</taxon>
        <taxon>Eurotiomycetes</taxon>
        <taxon>Eurotiomycetidae</taxon>
        <taxon>Eurotiales</taxon>
        <taxon>Aspergillaceae</taxon>
        <taxon>Aspergillus</taxon>
        <taxon>Aspergillus subgen. Circumdati</taxon>
    </lineage>
</organism>
<reference evidence="1 2" key="1">
    <citation type="submission" date="2016-12" db="EMBL/GenBank/DDBJ databases">
        <title>The genomes of Aspergillus section Nigri reveals drivers in fungal speciation.</title>
        <authorList>
            <consortium name="DOE Joint Genome Institute"/>
            <person name="Vesth T.C."/>
            <person name="Nybo J."/>
            <person name="Theobald S."/>
            <person name="Brandl J."/>
            <person name="Frisvad J.C."/>
            <person name="Nielsen K.F."/>
            <person name="Lyhne E.K."/>
            <person name="Kogle M.E."/>
            <person name="Kuo A."/>
            <person name="Riley R."/>
            <person name="Clum A."/>
            <person name="Nolan M."/>
            <person name="Lipzen A."/>
            <person name="Salamov A."/>
            <person name="Henrissat B."/>
            <person name="Wiebenga A."/>
            <person name="De Vries R.P."/>
            <person name="Grigoriev I.V."/>
            <person name="Mortensen U.H."/>
            <person name="Andersen M.R."/>
            <person name="Baker S.E."/>
        </authorList>
    </citation>
    <scope>NUCLEOTIDE SEQUENCE [LARGE SCALE GENOMIC DNA]</scope>
    <source>
        <strain evidence="1 2">IBT 23096</strain>
    </source>
</reference>
<dbReference type="EMBL" id="MSFO01000001">
    <property type="protein sequence ID" value="PLB53951.1"/>
    <property type="molecule type" value="Genomic_DNA"/>
</dbReference>
<dbReference type="RefSeq" id="XP_024709253.1">
    <property type="nucleotide sequence ID" value="XM_024852631.1"/>
</dbReference>
<comment type="caution">
    <text evidence="1">The sequence shown here is derived from an EMBL/GenBank/DDBJ whole genome shotgun (WGS) entry which is preliminary data.</text>
</comment>
<evidence type="ECO:0000313" key="2">
    <source>
        <dbReference type="Proteomes" id="UP000234275"/>
    </source>
</evidence>
<sequence>MANSPLGGGISSLPLELYDKIVACTVESINHRNDLWGRKSIYEDVPATLKRLRLVNRSFYYASTRLLFRRIDASLRGSSDSLANVDKIARSDFASVVSKLIIGWGGPCSLDEAVEFYQTLPEIFSLSLTRFENLRWLAIGNKASFVVEQPALTERLLKALADHPPSRLEGLQFDIGNVPCTNRRLALLAPVMSNLRYLYLLYSDNYIYAGDSGLFSALQHGRNLQHLCIRGLFHDANASLDCIPAEAPLRCVQIAYMNISFEGIRAILKFARTLVYLDIARVNLTGGTWAELVEELSNLPLLSRAFFYRCSYAQERNKDQDAKDSWSMRALEQKFKSRPSDIISCSHRDVVKDFLPEH</sequence>
<dbReference type="SUPFAM" id="SSF52047">
    <property type="entry name" value="RNI-like"/>
    <property type="match status" value="1"/>
</dbReference>
<dbReference type="VEuPathDB" id="FungiDB:P170DRAFT_469430"/>
<proteinExistence type="predicted"/>
<dbReference type="Gene3D" id="3.80.10.10">
    <property type="entry name" value="Ribonuclease Inhibitor"/>
    <property type="match status" value="1"/>
</dbReference>